<feature type="compositionally biased region" description="Basic and acidic residues" evidence="1">
    <location>
        <begin position="7"/>
        <end position="20"/>
    </location>
</feature>
<name>A0A8J4QL63_9ROSI</name>
<keyword evidence="3" id="KW-1185">Reference proteome</keyword>
<protein>
    <submittedName>
        <fullName evidence="2">Uncharacterized protein</fullName>
    </submittedName>
</protein>
<dbReference type="OrthoDB" id="2414538at2759"/>
<dbReference type="AlphaFoldDB" id="A0A8J4QL63"/>
<evidence type="ECO:0000313" key="2">
    <source>
        <dbReference type="EMBL" id="KAF3951335.1"/>
    </source>
</evidence>
<organism evidence="2 3">
    <name type="scientific">Castanea mollissima</name>
    <name type="common">Chinese chestnut</name>
    <dbReference type="NCBI Taxonomy" id="60419"/>
    <lineage>
        <taxon>Eukaryota</taxon>
        <taxon>Viridiplantae</taxon>
        <taxon>Streptophyta</taxon>
        <taxon>Embryophyta</taxon>
        <taxon>Tracheophyta</taxon>
        <taxon>Spermatophyta</taxon>
        <taxon>Magnoliopsida</taxon>
        <taxon>eudicotyledons</taxon>
        <taxon>Gunneridae</taxon>
        <taxon>Pentapetalae</taxon>
        <taxon>rosids</taxon>
        <taxon>fabids</taxon>
        <taxon>Fagales</taxon>
        <taxon>Fagaceae</taxon>
        <taxon>Castanea</taxon>
    </lineage>
</organism>
<evidence type="ECO:0000313" key="3">
    <source>
        <dbReference type="Proteomes" id="UP000737018"/>
    </source>
</evidence>
<proteinExistence type="predicted"/>
<dbReference type="EMBL" id="JRKL02004994">
    <property type="protein sequence ID" value="KAF3951335.1"/>
    <property type="molecule type" value="Genomic_DNA"/>
</dbReference>
<gene>
    <name evidence="2" type="ORF">CMV_023002</name>
</gene>
<comment type="caution">
    <text evidence="2">The sequence shown here is derived from an EMBL/GenBank/DDBJ whole genome shotgun (WGS) entry which is preliminary data.</text>
</comment>
<evidence type="ECO:0000256" key="1">
    <source>
        <dbReference type="SAM" id="MobiDB-lite"/>
    </source>
</evidence>
<sequence length="406" mass="44144">MSGKRSHLVEPHEGRSRRTKKMLLEGEQRECLFLCPRRLNDELDKIPIESLNLKKSLAGQQTNFCETYEVKAAHSNSSLYGKLPLLYSSEFSSQASRLKDGHSGSHEKVGGEVRIGANTTPVDFAATGPQVHTQAWISKPKTIDSAASMGHSQIYNVKESGVTAMAIERFRQIDFVASSCLQTGLVECEVFGADCSMYGSGHKGEPSLGWVHDNSFENRAGTNATTDSMDLQNQNCHGGKQLGDFVLSGFGSSKSVVVNTKAKCTELIGMTFCKKPPITDWTDMAFENASFTLTISNPAEDNFDGSSGTVMDDISPFFEGNCREAKEVVYNHARISGSDSDQFVMGIPTHCQNDGSYLYLLTPVLSPPSTNSVYRWLSCDDKGSSRGSNVKSVKPSPLKASSLIGS</sequence>
<reference evidence="2" key="1">
    <citation type="submission" date="2020-03" db="EMBL/GenBank/DDBJ databases">
        <title>Castanea mollissima Vanexum genome sequencing.</title>
        <authorList>
            <person name="Staton M."/>
        </authorList>
    </citation>
    <scope>NUCLEOTIDE SEQUENCE</scope>
    <source>
        <tissue evidence="2">Leaf</tissue>
    </source>
</reference>
<feature type="region of interest" description="Disordered" evidence="1">
    <location>
        <begin position="1"/>
        <end position="20"/>
    </location>
</feature>
<feature type="region of interest" description="Disordered" evidence="1">
    <location>
        <begin position="383"/>
        <end position="406"/>
    </location>
</feature>
<accession>A0A8J4QL63</accession>
<dbReference type="Proteomes" id="UP000737018">
    <property type="component" value="Unassembled WGS sequence"/>
</dbReference>